<keyword evidence="8 11" id="KW-0406">Ion transport</keyword>
<feature type="transmembrane region" description="Helical" evidence="11">
    <location>
        <begin position="74"/>
        <end position="98"/>
    </location>
</feature>
<accession>A0A5R9EIM9</accession>
<dbReference type="InterPro" id="IPR035908">
    <property type="entry name" value="F0_ATP_A_sf"/>
</dbReference>
<evidence type="ECO:0000256" key="12">
    <source>
        <dbReference type="RuleBase" id="RU000483"/>
    </source>
</evidence>
<keyword evidence="9 11" id="KW-0472">Membrane</keyword>
<dbReference type="Pfam" id="PF00119">
    <property type="entry name" value="ATP-synt_A"/>
    <property type="match status" value="1"/>
</dbReference>
<dbReference type="RefSeq" id="WP_138404051.1">
    <property type="nucleotide sequence ID" value="NZ_VBSP01000008.1"/>
</dbReference>
<evidence type="ECO:0000256" key="1">
    <source>
        <dbReference type="ARBA" id="ARBA00004141"/>
    </source>
</evidence>
<dbReference type="PRINTS" id="PR00123">
    <property type="entry name" value="ATPASEA"/>
</dbReference>
<keyword evidence="11" id="KW-1003">Cell membrane</keyword>
<evidence type="ECO:0000256" key="2">
    <source>
        <dbReference type="ARBA" id="ARBA00006810"/>
    </source>
</evidence>
<comment type="caution">
    <text evidence="13">The sequence shown here is derived from an EMBL/GenBank/DDBJ whole genome shotgun (WGS) entry which is preliminary data.</text>
</comment>
<dbReference type="InterPro" id="IPR000568">
    <property type="entry name" value="ATP_synth_F0_asu"/>
</dbReference>
<dbReference type="GO" id="GO:0042777">
    <property type="term" value="P:proton motive force-driven plasma membrane ATP synthesis"/>
    <property type="evidence" value="ECO:0007669"/>
    <property type="project" value="TreeGrafter"/>
</dbReference>
<dbReference type="PANTHER" id="PTHR42823">
    <property type="entry name" value="ATP SYNTHASE SUBUNIT A, CHLOROPLASTIC"/>
    <property type="match status" value="1"/>
</dbReference>
<keyword evidence="4 11" id="KW-0138">CF(0)</keyword>
<dbReference type="InterPro" id="IPR045082">
    <property type="entry name" value="ATP_syn_F0_a_bact/chloroplast"/>
</dbReference>
<reference evidence="13 14" key="1">
    <citation type="submission" date="2019-05" db="EMBL/GenBank/DDBJ databases">
        <title>The metagenome of a microbial culture collection derived from dairy environment covers the genomic content of the human microbiome.</title>
        <authorList>
            <person name="Roder T."/>
            <person name="Wuthrich D."/>
            <person name="Sattari Z."/>
            <person name="Von Ah U."/>
            <person name="Bar C."/>
            <person name="Ronchi F."/>
            <person name="Macpherson A.J."/>
            <person name="Ganal-Vonarburg S.C."/>
            <person name="Bruggmann R."/>
            <person name="Vergeres G."/>
        </authorList>
    </citation>
    <scope>NUCLEOTIDE SEQUENCE [LARGE SCALE GENOMIC DNA]</scope>
    <source>
        <strain evidence="13 14">FAM 24227</strain>
    </source>
</reference>
<feature type="transmembrane region" description="Helical" evidence="11">
    <location>
        <begin position="110"/>
        <end position="132"/>
    </location>
</feature>
<dbReference type="OrthoDB" id="9789241at2"/>
<dbReference type="GO" id="GO:0046933">
    <property type="term" value="F:proton-transporting ATP synthase activity, rotational mechanism"/>
    <property type="evidence" value="ECO:0007669"/>
    <property type="project" value="UniProtKB-UniRule"/>
</dbReference>
<comment type="similarity">
    <text evidence="2 11 12">Belongs to the ATPase A chain family.</text>
</comment>
<dbReference type="Proteomes" id="UP000306420">
    <property type="component" value="Unassembled WGS sequence"/>
</dbReference>
<evidence type="ECO:0000256" key="4">
    <source>
        <dbReference type="ARBA" id="ARBA00022547"/>
    </source>
</evidence>
<keyword evidence="5 11" id="KW-0812">Transmembrane</keyword>
<dbReference type="Gene3D" id="1.20.120.220">
    <property type="entry name" value="ATP synthase, F0 complex, subunit A"/>
    <property type="match status" value="1"/>
</dbReference>
<keyword evidence="3 11" id="KW-0813">Transport</keyword>
<feature type="transmembrane region" description="Helical" evidence="11">
    <location>
        <begin position="205"/>
        <end position="230"/>
    </location>
</feature>
<evidence type="ECO:0000256" key="3">
    <source>
        <dbReference type="ARBA" id="ARBA00022448"/>
    </source>
</evidence>
<evidence type="ECO:0000313" key="14">
    <source>
        <dbReference type="Proteomes" id="UP000306420"/>
    </source>
</evidence>
<dbReference type="SUPFAM" id="SSF81336">
    <property type="entry name" value="F1F0 ATP synthase subunit A"/>
    <property type="match status" value="1"/>
</dbReference>
<sequence>MSETKLVNIFGINVGFNTLIAMIATLIIVFILSVFFTRKLKVENPGKTQTVFEYLISFINGIVEESFGSQSQPVYVMLALTLFLFVFVSNVLGLPFLVEAHEISYWKSPTADPIVCIALALTMNFISHILGIKKFGFGGYFKKNYATPNVAVLPIKAADEIISIATLSLRLFGNIFAGEILLVLIAQLGNSFGLVTWLAGIPLQMVWQGFSLFIGALQAYIFVTLSMVYLSHKVVTEH</sequence>
<name>A0A5R9EIM9_9LACT</name>
<dbReference type="NCBIfam" id="TIGR01131">
    <property type="entry name" value="ATP_synt_6_or_A"/>
    <property type="match status" value="1"/>
</dbReference>
<evidence type="ECO:0000256" key="10">
    <source>
        <dbReference type="ARBA" id="ARBA00023310"/>
    </source>
</evidence>
<dbReference type="GO" id="GO:0005886">
    <property type="term" value="C:plasma membrane"/>
    <property type="evidence" value="ECO:0007669"/>
    <property type="project" value="UniProtKB-SubCell"/>
</dbReference>
<evidence type="ECO:0000256" key="8">
    <source>
        <dbReference type="ARBA" id="ARBA00023065"/>
    </source>
</evidence>
<dbReference type="PANTHER" id="PTHR42823:SF3">
    <property type="entry name" value="ATP SYNTHASE SUBUNIT A, CHLOROPLASTIC"/>
    <property type="match status" value="1"/>
</dbReference>
<evidence type="ECO:0000256" key="7">
    <source>
        <dbReference type="ARBA" id="ARBA00022989"/>
    </source>
</evidence>
<organism evidence="13 14">
    <name type="scientific">Ruoffia tabacinasalis</name>
    <dbReference type="NCBI Taxonomy" id="87458"/>
    <lineage>
        <taxon>Bacteria</taxon>
        <taxon>Bacillati</taxon>
        <taxon>Bacillota</taxon>
        <taxon>Bacilli</taxon>
        <taxon>Lactobacillales</taxon>
        <taxon>Aerococcaceae</taxon>
        <taxon>Ruoffia</taxon>
    </lineage>
</organism>
<evidence type="ECO:0000256" key="9">
    <source>
        <dbReference type="ARBA" id="ARBA00023136"/>
    </source>
</evidence>
<evidence type="ECO:0000313" key="13">
    <source>
        <dbReference type="EMBL" id="TLQ48763.1"/>
    </source>
</evidence>
<comment type="subcellular location">
    <subcellularLocation>
        <location evidence="11 12">Cell membrane</location>
        <topology evidence="11 12">Multi-pass membrane protein</topology>
    </subcellularLocation>
    <subcellularLocation>
        <location evidence="1">Membrane</location>
        <topology evidence="1">Multi-pass membrane protein</topology>
    </subcellularLocation>
</comment>
<gene>
    <name evidence="11 13" type="primary">atpB</name>
    <name evidence="13" type="ORF">FEZ33_03690</name>
</gene>
<proteinExistence type="inferred from homology"/>
<dbReference type="EMBL" id="VBSP01000008">
    <property type="protein sequence ID" value="TLQ48763.1"/>
    <property type="molecule type" value="Genomic_DNA"/>
</dbReference>
<dbReference type="PROSITE" id="PS00449">
    <property type="entry name" value="ATPASE_A"/>
    <property type="match status" value="1"/>
</dbReference>
<dbReference type="AlphaFoldDB" id="A0A5R9EIM9"/>
<keyword evidence="6 11" id="KW-0375">Hydrogen ion transport</keyword>
<protein>
    <recommendedName>
        <fullName evidence="11 12">ATP synthase subunit a</fullName>
    </recommendedName>
    <alternativeName>
        <fullName evidence="11">ATP synthase F0 sector subunit a</fullName>
    </alternativeName>
    <alternativeName>
        <fullName evidence="11">F-ATPase subunit 6</fullName>
    </alternativeName>
</protein>
<comment type="function">
    <text evidence="11 12">Key component of the proton channel; it plays a direct role in the translocation of protons across the membrane.</text>
</comment>
<evidence type="ECO:0000256" key="6">
    <source>
        <dbReference type="ARBA" id="ARBA00022781"/>
    </source>
</evidence>
<dbReference type="CDD" id="cd00310">
    <property type="entry name" value="ATP-synt_Fo_a_6"/>
    <property type="match status" value="1"/>
</dbReference>
<keyword evidence="10 11" id="KW-0066">ATP synthesis</keyword>
<dbReference type="InterPro" id="IPR023011">
    <property type="entry name" value="ATP_synth_F0_asu_AS"/>
</dbReference>
<keyword evidence="7 11" id="KW-1133">Transmembrane helix</keyword>
<evidence type="ECO:0000256" key="5">
    <source>
        <dbReference type="ARBA" id="ARBA00022692"/>
    </source>
</evidence>
<dbReference type="HAMAP" id="MF_01393">
    <property type="entry name" value="ATP_synth_a_bact"/>
    <property type="match status" value="1"/>
</dbReference>
<evidence type="ECO:0000256" key="11">
    <source>
        <dbReference type="HAMAP-Rule" id="MF_01393"/>
    </source>
</evidence>
<dbReference type="GO" id="GO:0045259">
    <property type="term" value="C:proton-transporting ATP synthase complex"/>
    <property type="evidence" value="ECO:0007669"/>
    <property type="project" value="UniProtKB-KW"/>
</dbReference>
<feature type="transmembrane region" description="Helical" evidence="11">
    <location>
        <begin position="12"/>
        <end position="37"/>
    </location>
</feature>